<comment type="caution">
    <text evidence="1">The sequence shown here is derived from an EMBL/GenBank/DDBJ whole genome shotgun (WGS) entry which is preliminary data.</text>
</comment>
<sequence>MEGSLKELSQYRFQRAQEDLETAAILLGVIAYFNRTYVKGGIFNKSLSKILDTSFRLREKVDYQDFFIVSELMAAEQLKKASIVLNEFAPYLADRWEKM</sequence>
<protein>
    <submittedName>
        <fullName evidence="1">Uncharacterized protein</fullName>
    </submittedName>
</protein>
<accession>A0A949K2A0</accession>
<evidence type="ECO:0000313" key="2">
    <source>
        <dbReference type="Proteomes" id="UP000712157"/>
    </source>
</evidence>
<gene>
    <name evidence="1" type="ORF">KTH89_23960</name>
</gene>
<evidence type="ECO:0000313" key="1">
    <source>
        <dbReference type="EMBL" id="MBU9739595.1"/>
    </source>
</evidence>
<proteinExistence type="predicted"/>
<keyword evidence="2" id="KW-1185">Reference proteome</keyword>
<dbReference type="Gene3D" id="1.20.120.330">
    <property type="entry name" value="Nucleotidyltransferases domain 2"/>
    <property type="match status" value="1"/>
</dbReference>
<organism evidence="1 2">
    <name type="scientific">Diplocloster agilis</name>
    <dbReference type="NCBI Taxonomy" id="2850323"/>
    <lineage>
        <taxon>Bacteria</taxon>
        <taxon>Bacillati</taxon>
        <taxon>Bacillota</taxon>
        <taxon>Clostridia</taxon>
        <taxon>Lachnospirales</taxon>
        <taxon>Lachnospiraceae</taxon>
        <taxon>Diplocloster</taxon>
    </lineage>
</organism>
<name>A0A949K2A0_9FIRM</name>
<dbReference type="RefSeq" id="WP_238723381.1">
    <property type="nucleotide sequence ID" value="NZ_JAHQCW010000068.1"/>
</dbReference>
<dbReference type="EMBL" id="JAHQCW010000068">
    <property type="protein sequence ID" value="MBU9739595.1"/>
    <property type="molecule type" value="Genomic_DNA"/>
</dbReference>
<dbReference type="AlphaFoldDB" id="A0A949K2A0"/>
<dbReference type="Proteomes" id="UP000712157">
    <property type="component" value="Unassembled WGS sequence"/>
</dbReference>
<reference evidence="1" key="1">
    <citation type="submission" date="2021-06" db="EMBL/GenBank/DDBJ databases">
        <title>Description of novel taxa of the family Lachnospiraceae.</title>
        <authorList>
            <person name="Chaplin A.V."/>
            <person name="Sokolova S.R."/>
            <person name="Pikina A.P."/>
            <person name="Korzhanova M."/>
            <person name="Belova V."/>
            <person name="Korostin D."/>
            <person name="Efimov B.A."/>
        </authorList>
    </citation>
    <scope>NUCLEOTIDE SEQUENCE</scope>
    <source>
        <strain evidence="1">ASD5720</strain>
    </source>
</reference>